<feature type="domain" description="Zn(2)-C6 fungal-type" evidence="7">
    <location>
        <begin position="16"/>
        <end position="47"/>
    </location>
</feature>
<feature type="compositionally biased region" description="Low complexity" evidence="6">
    <location>
        <begin position="130"/>
        <end position="147"/>
    </location>
</feature>
<keyword evidence="9" id="KW-1185">Reference proteome</keyword>
<evidence type="ECO:0000313" key="9">
    <source>
        <dbReference type="Proteomes" id="UP000766486"/>
    </source>
</evidence>
<evidence type="ECO:0000256" key="4">
    <source>
        <dbReference type="ARBA" id="ARBA00023163"/>
    </source>
</evidence>
<dbReference type="PANTHER" id="PTHR31845:SF32">
    <property type="entry name" value="MISCELLANEOUS ZN(II)2CYS6 TRANSCRIPTION FACTOR (EUROFUNG)-RELATED"/>
    <property type="match status" value="1"/>
</dbReference>
<keyword evidence="5" id="KW-0539">Nucleus</keyword>
<keyword evidence="3" id="KW-0238">DNA-binding</keyword>
<evidence type="ECO:0000256" key="5">
    <source>
        <dbReference type="ARBA" id="ARBA00023242"/>
    </source>
</evidence>
<dbReference type="PROSITE" id="PS00463">
    <property type="entry name" value="ZN2_CY6_FUNGAL_1"/>
    <property type="match status" value="1"/>
</dbReference>
<dbReference type="PANTHER" id="PTHR31845">
    <property type="entry name" value="FINGER DOMAIN PROTEIN, PUTATIVE-RELATED"/>
    <property type="match status" value="1"/>
</dbReference>
<evidence type="ECO:0000256" key="1">
    <source>
        <dbReference type="ARBA" id="ARBA00004123"/>
    </source>
</evidence>
<comment type="caution">
    <text evidence="8">The sequence shown here is derived from an EMBL/GenBank/DDBJ whole genome shotgun (WGS) entry which is preliminary data.</text>
</comment>
<dbReference type="EMBL" id="CABFNS010000870">
    <property type="protein sequence ID" value="VUC33680.1"/>
    <property type="molecule type" value="Genomic_DNA"/>
</dbReference>
<accession>A0ABY6UQP3</accession>
<evidence type="ECO:0000256" key="6">
    <source>
        <dbReference type="SAM" id="MobiDB-lite"/>
    </source>
</evidence>
<keyword evidence="2" id="KW-0805">Transcription regulation</keyword>
<evidence type="ECO:0000256" key="3">
    <source>
        <dbReference type="ARBA" id="ARBA00023125"/>
    </source>
</evidence>
<comment type="subcellular location">
    <subcellularLocation>
        <location evidence="1">Nucleus</location>
    </subcellularLocation>
</comment>
<evidence type="ECO:0000256" key="2">
    <source>
        <dbReference type="ARBA" id="ARBA00023015"/>
    </source>
</evidence>
<dbReference type="InterPro" id="IPR051089">
    <property type="entry name" value="prtT"/>
</dbReference>
<evidence type="ECO:0000259" key="7">
    <source>
        <dbReference type="PROSITE" id="PS00463"/>
    </source>
</evidence>
<dbReference type="Gene3D" id="4.10.240.10">
    <property type="entry name" value="Zn(2)-C6 fungal-type DNA-binding domain"/>
    <property type="match status" value="1"/>
</dbReference>
<evidence type="ECO:0000313" key="8">
    <source>
        <dbReference type="EMBL" id="VUC33680.1"/>
    </source>
</evidence>
<sequence>MDANPAARKSAPYGHACAGCSKAKCRCIGRGPAGTSCERCHRLNKECQPSTVVRKRPVRRTVPATSRKTSGLEAKLDDLVTLLKTQAVVAAASNSTEPASGVAQHPTSNIIPPTEQINCLPQPGTLRQPSAAADSSSSPSFLSGTSSSYAATPPGFLPPHMEGAPELTILEAENILKTFRECHLKTFPFLDLPDHLNIGTLQREQPCLWLAIRVILSRSSSEKHILDTQFRNLIGQRMLVEADRNMDLLQGLITWLSWMMDHNREKKTLCLFSNIACSLVFDLRLDRTAGQEYPCKETSAAFAYSFPVKSRAPAPKRTNQERRTVLACFCICTSIADFLRSQSMRWTPHMEDCLQHLINNPELPGDRMLAAITQILQVTDDMLVAYNSRFFEVEAGLVPKAPLMIYVKSLSARLDAVTKSIPPDILNDKYVKSYVTCAIASINELGLPYLYDPSDTTGTYDHRNSECVFACIESSKECLENGVFALSSDDCLGLTLMVVIHLARCTHILYRLCITQHPSVDRQMVRNSVDLFGLMEKIAEKFSKAAHAKGAYSFEANVFMRASVVMRQAIPLWARTFAETDAAVAATARSTSEPQERLTPMPSTVMTPATAGVTTGVGTEEFTPMDLSEDAWLDLLTNWDGSY</sequence>
<dbReference type="InterPro" id="IPR036864">
    <property type="entry name" value="Zn2-C6_fun-type_DNA-bd_sf"/>
</dbReference>
<dbReference type="Proteomes" id="UP000766486">
    <property type="component" value="Unassembled WGS sequence"/>
</dbReference>
<protein>
    <recommendedName>
        <fullName evidence="7">Zn(2)-C6 fungal-type domain-containing protein</fullName>
    </recommendedName>
</protein>
<reference evidence="8 9" key="1">
    <citation type="submission" date="2019-06" db="EMBL/GenBank/DDBJ databases">
        <authorList>
            <person name="Broberg M."/>
        </authorList>
    </citation>
    <scope>NUCLEOTIDE SEQUENCE [LARGE SCALE GENOMIC DNA]</scope>
</reference>
<name>A0ABY6UQP3_BIOOC</name>
<feature type="region of interest" description="Disordered" evidence="6">
    <location>
        <begin position="118"/>
        <end position="147"/>
    </location>
</feature>
<feature type="region of interest" description="Disordered" evidence="6">
    <location>
        <begin position="589"/>
        <end position="610"/>
    </location>
</feature>
<proteinExistence type="predicted"/>
<organism evidence="8 9">
    <name type="scientific">Bionectria ochroleuca</name>
    <name type="common">Gliocladium roseum</name>
    <dbReference type="NCBI Taxonomy" id="29856"/>
    <lineage>
        <taxon>Eukaryota</taxon>
        <taxon>Fungi</taxon>
        <taxon>Dikarya</taxon>
        <taxon>Ascomycota</taxon>
        <taxon>Pezizomycotina</taxon>
        <taxon>Sordariomycetes</taxon>
        <taxon>Hypocreomycetidae</taxon>
        <taxon>Hypocreales</taxon>
        <taxon>Bionectriaceae</taxon>
        <taxon>Clonostachys</taxon>
    </lineage>
</organism>
<dbReference type="InterPro" id="IPR001138">
    <property type="entry name" value="Zn2Cys6_DnaBD"/>
</dbReference>
<gene>
    <name evidence="8" type="ORF">CLO192961_LOCUS360415</name>
</gene>
<keyword evidence="4" id="KW-0804">Transcription</keyword>